<keyword evidence="3" id="KW-1185">Reference proteome</keyword>
<accession>A0ABY5NVB6</accession>
<sequence length="200" mass="22580">MKKIKFLFPVAVIALVSVFAACSPEDEQELPKLNKAIYFEDFEWFTQGNLDQNTWTTNVVKGTKPWKFETRNNDSYLFFSAFESPKETANDSWIVSKDINIDNANVKRLTFISTQGFVTDSTNNKLELYAIHNISETSADTVMLKFNKPVLNQGNFKWVNSGNISLSSFKGPIKIAFRVTGSGTDTNADGTYEVDNIKVF</sequence>
<protein>
    <submittedName>
        <fullName evidence="2">Choice-of-anchor J domain-containing protein</fullName>
    </submittedName>
</protein>
<feature type="chain" id="PRO_5045425689" evidence="1">
    <location>
        <begin position="21"/>
        <end position="200"/>
    </location>
</feature>
<dbReference type="EMBL" id="CP102382">
    <property type="protein sequence ID" value="UUV22526.1"/>
    <property type="molecule type" value="Genomic_DNA"/>
</dbReference>
<dbReference type="Proteomes" id="UP001317001">
    <property type="component" value="Chromosome"/>
</dbReference>
<dbReference type="NCBIfam" id="NF038128">
    <property type="entry name" value="choice_anch_J"/>
    <property type="match status" value="1"/>
</dbReference>
<feature type="signal peptide" evidence="1">
    <location>
        <begin position="1"/>
        <end position="20"/>
    </location>
</feature>
<evidence type="ECO:0000256" key="1">
    <source>
        <dbReference type="SAM" id="SignalP"/>
    </source>
</evidence>
<proteinExistence type="predicted"/>
<evidence type="ECO:0000313" key="3">
    <source>
        <dbReference type="Proteomes" id="UP001317001"/>
    </source>
</evidence>
<reference evidence="2 3" key="1">
    <citation type="submission" date="2022-08" db="EMBL/GenBank/DDBJ databases">
        <title>Myroides zhujiangensis sp. nov., a novel bacterium isolated from sediment in the Pearl River Estuary.</title>
        <authorList>
            <person name="Cui L."/>
        </authorList>
    </citation>
    <scope>NUCLEOTIDE SEQUENCE [LARGE SCALE GENOMIC DNA]</scope>
    <source>
        <strain evidence="2 3">SCSIO 72103</strain>
    </source>
</reference>
<name>A0ABY5NVB6_9FLAO</name>
<gene>
    <name evidence="2" type="ORF">NPX36_05655</name>
</gene>
<keyword evidence="1" id="KW-0732">Signal</keyword>
<evidence type="ECO:0000313" key="2">
    <source>
        <dbReference type="EMBL" id="UUV22526.1"/>
    </source>
</evidence>
<dbReference type="PROSITE" id="PS51257">
    <property type="entry name" value="PROKAR_LIPOPROTEIN"/>
    <property type="match status" value="1"/>
</dbReference>
<organism evidence="2 3">
    <name type="scientific">Paenimyroides aestuarii</name>
    <dbReference type="NCBI Taxonomy" id="2968490"/>
    <lineage>
        <taxon>Bacteria</taxon>
        <taxon>Pseudomonadati</taxon>
        <taxon>Bacteroidota</taxon>
        <taxon>Flavobacteriia</taxon>
        <taxon>Flavobacteriales</taxon>
        <taxon>Flavobacteriaceae</taxon>
        <taxon>Paenimyroides</taxon>
    </lineage>
</organism>
<dbReference type="RefSeq" id="WP_257500441.1">
    <property type="nucleotide sequence ID" value="NZ_CP102382.1"/>
</dbReference>